<accession>A0A8D0HI37</accession>
<dbReference type="Gene3D" id="1.10.510.10">
    <property type="entry name" value="Transferase(Phosphotransferase) domain 1"/>
    <property type="match status" value="1"/>
</dbReference>
<proteinExistence type="predicted"/>
<evidence type="ECO:0000313" key="1">
    <source>
        <dbReference type="Ensembl" id="ENSSPUP00000020128.1"/>
    </source>
</evidence>
<sequence length="66" mass="7339">MSWPPSLQSQSCGSWEMRERLGTGGFGNVIRWQNKVAQPGWAWKSCKSSIGGLSPMASSHGPVWWF</sequence>
<organism evidence="1 2">
    <name type="scientific">Sphenodon punctatus</name>
    <name type="common">Tuatara</name>
    <name type="synonym">Hatteria punctata</name>
    <dbReference type="NCBI Taxonomy" id="8508"/>
    <lineage>
        <taxon>Eukaryota</taxon>
        <taxon>Metazoa</taxon>
        <taxon>Chordata</taxon>
        <taxon>Craniata</taxon>
        <taxon>Vertebrata</taxon>
        <taxon>Euteleostomi</taxon>
        <taxon>Lepidosauria</taxon>
        <taxon>Sphenodontia</taxon>
        <taxon>Sphenodontidae</taxon>
        <taxon>Sphenodon</taxon>
    </lineage>
</organism>
<dbReference type="Proteomes" id="UP000694392">
    <property type="component" value="Unplaced"/>
</dbReference>
<reference evidence="1" key="1">
    <citation type="submission" date="2025-08" db="UniProtKB">
        <authorList>
            <consortium name="Ensembl"/>
        </authorList>
    </citation>
    <scope>IDENTIFICATION</scope>
</reference>
<dbReference type="AlphaFoldDB" id="A0A8D0HI37"/>
<keyword evidence="2" id="KW-1185">Reference proteome</keyword>
<dbReference type="Ensembl" id="ENSSPUT00000021432.1">
    <property type="protein sequence ID" value="ENSSPUP00000020128.1"/>
    <property type="gene ID" value="ENSSPUG00000015457.1"/>
</dbReference>
<reference evidence="1" key="2">
    <citation type="submission" date="2025-09" db="UniProtKB">
        <authorList>
            <consortium name="Ensembl"/>
        </authorList>
    </citation>
    <scope>IDENTIFICATION</scope>
</reference>
<evidence type="ECO:0000313" key="2">
    <source>
        <dbReference type="Proteomes" id="UP000694392"/>
    </source>
</evidence>
<dbReference type="GeneTree" id="ENSGT00940000179153"/>
<name>A0A8D0HI37_SPHPU</name>
<protein>
    <submittedName>
        <fullName evidence="1">Uncharacterized protein</fullName>
    </submittedName>
</protein>